<evidence type="ECO:0000313" key="7">
    <source>
        <dbReference type="EMBL" id="CBW26120.1"/>
    </source>
</evidence>
<dbReference type="InterPro" id="IPR050307">
    <property type="entry name" value="Sterol_Desaturase_Related"/>
</dbReference>
<dbReference type="PATRIC" id="fig|862908.3.peg.1185"/>
<proteinExistence type="predicted"/>
<dbReference type="GO" id="GO:0008610">
    <property type="term" value="P:lipid biosynthetic process"/>
    <property type="evidence" value="ECO:0007669"/>
    <property type="project" value="InterPro"/>
</dbReference>
<dbReference type="PANTHER" id="PTHR11863">
    <property type="entry name" value="STEROL DESATURASE"/>
    <property type="match status" value="1"/>
</dbReference>
<evidence type="ECO:0000256" key="5">
    <source>
        <dbReference type="SAM" id="Phobius"/>
    </source>
</evidence>
<evidence type="ECO:0000256" key="1">
    <source>
        <dbReference type="ARBA" id="ARBA00004370"/>
    </source>
</evidence>
<evidence type="ECO:0000313" key="8">
    <source>
        <dbReference type="Proteomes" id="UP000008963"/>
    </source>
</evidence>
<organism evidence="7 8">
    <name type="scientific">Halobacteriovorax marinus (strain ATCC BAA-682 / DSM 15412 / SJ)</name>
    <name type="common">Bacteriovorax marinus</name>
    <dbReference type="NCBI Taxonomy" id="862908"/>
    <lineage>
        <taxon>Bacteria</taxon>
        <taxon>Pseudomonadati</taxon>
        <taxon>Bdellovibrionota</taxon>
        <taxon>Bacteriovoracia</taxon>
        <taxon>Bacteriovoracales</taxon>
        <taxon>Halobacteriovoraceae</taxon>
        <taxon>Halobacteriovorax</taxon>
    </lineage>
</organism>
<feature type="transmembrane region" description="Helical" evidence="5">
    <location>
        <begin position="42"/>
        <end position="62"/>
    </location>
</feature>
<gene>
    <name evidence="7" type="ordered locus">BMS_1245</name>
</gene>
<dbReference type="KEGG" id="bmx:BMS_1245"/>
<keyword evidence="4 5" id="KW-0472">Membrane</keyword>
<dbReference type="EMBL" id="FQ312005">
    <property type="protein sequence ID" value="CBW26120.1"/>
    <property type="molecule type" value="Genomic_DNA"/>
</dbReference>
<evidence type="ECO:0000256" key="3">
    <source>
        <dbReference type="ARBA" id="ARBA00022989"/>
    </source>
</evidence>
<dbReference type="GO" id="GO:0005506">
    <property type="term" value="F:iron ion binding"/>
    <property type="evidence" value="ECO:0007669"/>
    <property type="project" value="InterPro"/>
</dbReference>
<dbReference type="InterPro" id="IPR006694">
    <property type="entry name" value="Fatty_acid_hydroxylase"/>
</dbReference>
<feature type="domain" description="Fatty acid hydroxylase" evidence="6">
    <location>
        <begin position="86"/>
        <end position="223"/>
    </location>
</feature>
<dbReference type="Proteomes" id="UP000008963">
    <property type="component" value="Chromosome"/>
</dbReference>
<keyword evidence="3 5" id="KW-1133">Transmembrane helix</keyword>
<feature type="transmembrane region" description="Helical" evidence="5">
    <location>
        <begin position="74"/>
        <end position="99"/>
    </location>
</feature>
<dbReference type="STRING" id="862908.BMS_1245"/>
<dbReference type="GO" id="GO:0016020">
    <property type="term" value="C:membrane"/>
    <property type="evidence" value="ECO:0007669"/>
    <property type="project" value="UniProtKB-SubCell"/>
</dbReference>
<dbReference type="Pfam" id="PF04116">
    <property type="entry name" value="FA_hydroxylase"/>
    <property type="match status" value="1"/>
</dbReference>
<name>E1WZ23_HALMS</name>
<accession>E1WZ23</accession>
<dbReference type="HOGENOM" id="CLU_033631_0_1_7"/>
<dbReference type="GO" id="GO:0016491">
    <property type="term" value="F:oxidoreductase activity"/>
    <property type="evidence" value="ECO:0007669"/>
    <property type="project" value="InterPro"/>
</dbReference>
<evidence type="ECO:0000259" key="6">
    <source>
        <dbReference type="Pfam" id="PF04116"/>
    </source>
</evidence>
<dbReference type="RefSeq" id="WP_014243904.1">
    <property type="nucleotide sequence ID" value="NC_016620.1"/>
</dbReference>
<keyword evidence="2 5" id="KW-0812">Transmembrane</keyword>
<evidence type="ECO:0000256" key="4">
    <source>
        <dbReference type="ARBA" id="ARBA00023136"/>
    </source>
</evidence>
<reference evidence="8" key="1">
    <citation type="journal article" date="2013" name="ISME J.">
        <title>A small predatory core genome in the divergent marine Bacteriovorax marinus SJ and the terrestrial Bdellovibrio bacteriovorus.</title>
        <authorList>
            <person name="Crossman L.C."/>
            <person name="Chen H."/>
            <person name="Cerdeno-Tarraga A.M."/>
            <person name="Brooks K."/>
            <person name="Quail M.A."/>
            <person name="Pineiro S.A."/>
            <person name="Hobley L."/>
            <person name="Sockett R.E."/>
            <person name="Bentley S.D."/>
            <person name="Parkhill J."/>
            <person name="Williams H.N."/>
            <person name="Stine O.C."/>
        </authorList>
    </citation>
    <scope>NUCLEOTIDE SEQUENCE [LARGE SCALE GENOMIC DNA]</scope>
    <source>
        <strain evidence="8">ATCC BAA-682 / DSM 15412 / SJ</strain>
    </source>
</reference>
<dbReference type="AlphaFoldDB" id="E1WZ23"/>
<comment type="subcellular location">
    <subcellularLocation>
        <location evidence="1">Membrane</location>
    </subcellularLocation>
</comment>
<protein>
    <submittedName>
        <fullName evidence="7">Membrane protein</fullName>
    </submittedName>
</protein>
<dbReference type="OrthoDB" id="9770329at2"/>
<sequence length="257" mass="29925">MQTRFIVFISILATFSLLECLLKRRRDPNLYPSNIYRRLSNIALLMFGSLLLFLWNHFLPLVSAYRATDFGVGLIPWLGLSFEASVILGFILMDLLIYFQHLLFHKIKILWKVHRVHHLDNLLDVTTALRFHPLELILSQLIKITGVIAFGVGLESLLLFEITLSSFAIFNHANIQLPKKLDKFLASLFVTPNFHVIHHHPKLHLHNSNYGFCLSIWDRIFKTYESAKVEDYSEFDCGLDSEYRDSFKGMLSTPFRR</sequence>
<feature type="transmembrane region" description="Helical" evidence="5">
    <location>
        <begin position="6"/>
        <end position="22"/>
    </location>
</feature>
<evidence type="ECO:0000256" key="2">
    <source>
        <dbReference type="ARBA" id="ARBA00022692"/>
    </source>
</evidence>
<keyword evidence="8" id="KW-1185">Reference proteome</keyword>
<dbReference type="eggNOG" id="COG3000">
    <property type="taxonomic scope" value="Bacteria"/>
</dbReference>